<evidence type="ECO:0000256" key="2">
    <source>
        <dbReference type="ARBA" id="ARBA00011923"/>
    </source>
</evidence>
<dbReference type="GO" id="GO:0006370">
    <property type="term" value="P:7-methylguanosine mRNA capping"/>
    <property type="evidence" value="ECO:0007669"/>
    <property type="project" value="InterPro"/>
</dbReference>
<comment type="subcellular location">
    <subcellularLocation>
        <location evidence="1">Virion</location>
    </subcellularLocation>
</comment>
<dbReference type="Proteomes" id="UP000051952">
    <property type="component" value="Unassembled WGS sequence"/>
</dbReference>
<dbReference type="AlphaFoldDB" id="A0A0S4J219"/>
<dbReference type="InterPro" id="IPR000176">
    <property type="entry name" value="mRNA_MeTrfase-like"/>
</dbReference>
<organism evidence="8 9">
    <name type="scientific">Bodo saltans</name>
    <name type="common">Flagellated protozoan</name>
    <dbReference type="NCBI Taxonomy" id="75058"/>
    <lineage>
        <taxon>Eukaryota</taxon>
        <taxon>Discoba</taxon>
        <taxon>Euglenozoa</taxon>
        <taxon>Kinetoplastea</taxon>
        <taxon>Metakinetoplastina</taxon>
        <taxon>Eubodonida</taxon>
        <taxon>Bodonidae</taxon>
        <taxon>Bodo</taxon>
    </lineage>
</organism>
<dbReference type="GO" id="GO:0004483">
    <property type="term" value="F:methyltransferase cap1 activity"/>
    <property type="evidence" value="ECO:0007669"/>
    <property type="project" value="UniProtKB-EC"/>
</dbReference>
<evidence type="ECO:0000256" key="1">
    <source>
        <dbReference type="ARBA" id="ARBA00004328"/>
    </source>
</evidence>
<keyword evidence="9" id="KW-1185">Reference proteome</keyword>
<evidence type="ECO:0000256" key="5">
    <source>
        <dbReference type="ARBA" id="ARBA00022917"/>
    </source>
</evidence>
<evidence type="ECO:0000256" key="7">
    <source>
        <dbReference type="ARBA" id="ARBA00046511"/>
    </source>
</evidence>
<protein>
    <recommendedName>
        <fullName evidence="3">Cap-specific mRNA (nucleoside-2'-O-)-methyltransferase</fullName>
        <ecNumber evidence="2">2.1.1.57</ecNumber>
    </recommendedName>
</protein>
<reference evidence="9" key="1">
    <citation type="submission" date="2015-09" db="EMBL/GenBank/DDBJ databases">
        <authorList>
            <consortium name="Pathogen Informatics"/>
        </authorList>
    </citation>
    <scope>NUCLEOTIDE SEQUENCE [LARGE SCALE GENOMIC DNA]</scope>
    <source>
        <strain evidence="9">Lake Konstanz</strain>
    </source>
</reference>
<dbReference type="Pfam" id="PF01358">
    <property type="entry name" value="PARP_regulatory"/>
    <property type="match status" value="1"/>
</dbReference>
<dbReference type="GO" id="GO:0003746">
    <property type="term" value="F:translation elongation factor activity"/>
    <property type="evidence" value="ECO:0007669"/>
    <property type="project" value="UniProtKB-KW"/>
</dbReference>
<evidence type="ECO:0000313" key="8">
    <source>
        <dbReference type="EMBL" id="CUG16384.1"/>
    </source>
</evidence>
<dbReference type="OrthoDB" id="270189at2759"/>
<evidence type="ECO:0000256" key="6">
    <source>
        <dbReference type="ARBA" id="ARBA00034661"/>
    </source>
</evidence>
<keyword evidence="4" id="KW-0251">Elongation factor</keyword>
<dbReference type="SUPFAM" id="SSF53335">
    <property type="entry name" value="S-adenosyl-L-methionine-dependent methyltransferases"/>
    <property type="match status" value="1"/>
</dbReference>
<sequence>MDFPSFRQLVASSERRVYKPSRGSTFDGTVDVVKGLHYGQRKLILSEIEFLTAVLQAETDSTKPILVVYAGAANGSHLPHLFQLFPQVKFVLIDPAPFCEAVRRISQTDGPIVEIIEGYCTDELCMRLKRSHQGEYRIVLVSDIRSGAPNRSTNKEHTEMIMRDNAWQRGWYSCLNAESAMLKFHPPYPKVTDPASPKYEPEDDTPNIMPYLEGKLLWGVWAPKSSSEVRLIVQGELKERLYDAVEFEEQCYFYNTTDRFVRDVEAERAILKSYVAYVKPDADVDVLSKALSEFLGFPKFLPLQQSEDEARIISLLYLSKTR</sequence>
<evidence type="ECO:0000256" key="3">
    <source>
        <dbReference type="ARBA" id="ARBA00015701"/>
    </source>
</evidence>
<dbReference type="Gene3D" id="3.40.50.150">
    <property type="entry name" value="Vaccinia Virus protein VP39"/>
    <property type="match status" value="1"/>
</dbReference>
<gene>
    <name evidence="8" type="ORF">BSAL_75220</name>
</gene>
<name>A0A0S4J219_BODSA</name>
<comment type="subunit">
    <text evidence="7">Interacts with poly(A) polymerase catalytic subunit OPG063. Interacts with OPG109 and OPG123; these interactions might help linking transcription to capping and polyadenylation.</text>
</comment>
<dbReference type="VEuPathDB" id="TriTrypDB:BSAL_75220"/>
<dbReference type="EC" id="2.1.1.57" evidence="2"/>
<keyword evidence="5" id="KW-0648">Protein biosynthesis</keyword>
<dbReference type="InterPro" id="IPR025804">
    <property type="entry name" value="Pox/kineto_cap_MeTfrase"/>
</dbReference>
<dbReference type="CDD" id="cd20760">
    <property type="entry name" value="capping_2-OMTase_Mimiviridae"/>
    <property type="match status" value="1"/>
</dbReference>
<feature type="non-terminal residue" evidence="8">
    <location>
        <position position="322"/>
    </location>
</feature>
<evidence type="ECO:0000313" key="9">
    <source>
        <dbReference type="Proteomes" id="UP000051952"/>
    </source>
</evidence>
<dbReference type="InterPro" id="IPR029063">
    <property type="entry name" value="SAM-dependent_MTases_sf"/>
</dbReference>
<dbReference type="EMBL" id="CYKH01000678">
    <property type="protein sequence ID" value="CUG16384.1"/>
    <property type="molecule type" value="Genomic_DNA"/>
</dbReference>
<proteinExistence type="predicted"/>
<comment type="function">
    <text evidence="6">Displays methyltransferase, positive regulation of the poly(A) polymerase and transcription elongation activities. Involved in the modification of both mRNA ends and in intermediate and late gene positive transcription elongation. At the mRNAs 5' end, methylates the ribose 2' OH group of the first transcribed nucleotide, thereby producing a 2'-O-methylpurine cap. At the 3' end, functions as a processivity factor which stimulates the activity of the viral poly(A) polymerase OPG063 that creates mRNA's poly(A) tail. In the presence of OPG102, OPG063 does not dissociate from the RNA allowing tail elongation to around 250 adenylates.</text>
</comment>
<evidence type="ECO:0000256" key="4">
    <source>
        <dbReference type="ARBA" id="ARBA00022768"/>
    </source>
</evidence>
<dbReference type="PROSITE" id="PS51612">
    <property type="entry name" value="SAM_MT_2O_PK"/>
    <property type="match status" value="1"/>
</dbReference>
<accession>A0A0S4J219</accession>
<dbReference type="OMA" id="LHYGQRK"/>